<dbReference type="EMBL" id="JAYMYS010000006">
    <property type="protein sequence ID" value="KAK7388179.1"/>
    <property type="molecule type" value="Genomic_DNA"/>
</dbReference>
<keyword evidence="3" id="KW-1185">Reference proteome</keyword>
<protein>
    <submittedName>
        <fullName evidence="2">Uncharacterized protein</fullName>
    </submittedName>
</protein>
<accession>A0AAN9S5R1</accession>
<keyword evidence="1" id="KW-0472">Membrane</keyword>
<feature type="transmembrane region" description="Helical" evidence="1">
    <location>
        <begin position="48"/>
        <end position="69"/>
    </location>
</feature>
<keyword evidence="1" id="KW-0812">Transmembrane</keyword>
<evidence type="ECO:0000313" key="3">
    <source>
        <dbReference type="Proteomes" id="UP001386955"/>
    </source>
</evidence>
<dbReference type="AlphaFoldDB" id="A0AAN9S5R1"/>
<organism evidence="2 3">
    <name type="scientific">Psophocarpus tetragonolobus</name>
    <name type="common">Winged bean</name>
    <name type="synonym">Dolichos tetragonolobus</name>
    <dbReference type="NCBI Taxonomy" id="3891"/>
    <lineage>
        <taxon>Eukaryota</taxon>
        <taxon>Viridiplantae</taxon>
        <taxon>Streptophyta</taxon>
        <taxon>Embryophyta</taxon>
        <taxon>Tracheophyta</taxon>
        <taxon>Spermatophyta</taxon>
        <taxon>Magnoliopsida</taxon>
        <taxon>eudicotyledons</taxon>
        <taxon>Gunneridae</taxon>
        <taxon>Pentapetalae</taxon>
        <taxon>rosids</taxon>
        <taxon>fabids</taxon>
        <taxon>Fabales</taxon>
        <taxon>Fabaceae</taxon>
        <taxon>Papilionoideae</taxon>
        <taxon>50 kb inversion clade</taxon>
        <taxon>NPAAA clade</taxon>
        <taxon>indigoferoid/millettioid clade</taxon>
        <taxon>Phaseoleae</taxon>
        <taxon>Psophocarpus</taxon>
    </lineage>
</organism>
<sequence length="100" mass="11346">MAILTNTVQPECLLQSPRMPRRILQEEPPSPSSLEDLQISVSQHDPGVFFFLGGIIMLIMLLILVFIFWRCIKRPAKVLENTAITSQQHGNLRKASYIKA</sequence>
<name>A0AAN9S5R1_PSOTE</name>
<gene>
    <name evidence="2" type="ORF">VNO78_22988</name>
</gene>
<keyword evidence="1" id="KW-1133">Transmembrane helix</keyword>
<evidence type="ECO:0000313" key="2">
    <source>
        <dbReference type="EMBL" id="KAK7388179.1"/>
    </source>
</evidence>
<proteinExistence type="predicted"/>
<evidence type="ECO:0000256" key="1">
    <source>
        <dbReference type="SAM" id="Phobius"/>
    </source>
</evidence>
<reference evidence="2 3" key="1">
    <citation type="submission" date="2024-01" db="EMBL/GenBank/DDBJ databases">
        <title>The genomes of 5 underutilized Papilionoideae crops provide insights into root nodulation and disease resistanc.</title>
        <authorList>
            <person name="Jiang F."/>
        </authorList>
    </citation>
    <scope>NUCLEOTIDE SEQUENCE [LARGE SCALE GENOMIC DNA]</scope>
    <source>
        <strain evidence="2">DUOXIRENSHENG_FW03</strain>
        <tissue evidence="2">Leaves</tissue>
    </source>
</reference>
<comment type="caution">
    <text evidence="2">The sequence shown here is derived from an EMBL/GenBank/DDBJ whole genome shotgun (WGS) entry which is preliminary data.</text>
</comment>
<dbReference type="Proteomes" id="UP001386955">
    <property type="component" value="Unassembled WGS sequence"/>
</dbReference>